<comment type="caution">
    <text evidence="2">The sequence shown here is derived from an EMBL/GenBank/DDBJ whole genome shotgun (WGS) entry which is preliminary data.</text>
</comment>
<name>A0A561E429_9MICO</name>
<sequence>MKFAEDPVDRFKRLTVPPASSSALSPDALQRVMTENDSDETKLVDHVALNSPLTVAQAKSVVGTALRSESTPEATAKAISSAVSAAAISGGAELSDPVMLDPPVRLAFAIAFCIVIAGCIFCLDDLGRRSGTPSAALIGLTVVAGLAGLGVLVLVMGYKNVKITGKSGS</sequence>
<dbReference type="EMBL" id="VIVQ01000002">
    <property type="protein sequence ID" value="TWE10374.1"/>
    <property type="molecule type" value="Genomic_DNA"/>
</dbReference>
<dbReference type="RefSeq" id="WP_145229289.1">
    <property type="nucleotide sequence ID" value="NZ_VIVQ01000002.1"/>
</dbReference>
<accession>A0A561E429</accession>
<reference evidence="2 3" key="1">
    <citation type="submission" date="2019-06" db="EMBL/GenBank/DDBJ databases">
        <title>Sequencing the genomes of 1000 actinobacteria strains.</title>
        <authorList>
            <person name="Klenk H.-P."/>
        </authorList>
    </citation>
    <scope>NUCLEOTIDE SEQUENCE [LARGE SCALE GENOMIC DNA]</scope>
    <source>
        <strain evidence="2 3">DSM 19560</strain>
    </source>
</reference>
<dbReference type="Proteomes" id="UP000318297">
    <property type="component" value="Unassembled WGS sequence"/>
</dbReference>
<protein>
    <submittedName>
        <fullName evidence="2">Uncharacterized protein</fullName>
    </submittedName>
</protein>
<dbReference type="AlphaFoldDB" id="A0A561E429"/>
<keyword evidence="1" id="KW-0812">Transmembrane</keyword>
<evidence type="ECO:0000313" key="3">
    <source>
        <dbReference type="Proteomes" id="UP000318297"/>
    </source>
</evidence>
<evidence type="ECO:0000313" key="2">
    <source>
        <dbReference type="EMBL" id="TWE10374.1"/>
    </source>
</evidence>
<keyword evidence="1" id="KW-1133">Transmembrane helix</keyword>
<keyword evidence="3" id="KW-1185">Reference proteome</keyword>
<feature type="transmembrane region" description="Helical" evidence="1">
    <location>
        <begin position="135"/>
        <end position="158"/>
    </location>
</feature>
<organism evidence="2 3">
    <name type="scientific">Rudaeicoccus suwonensis</name>
    <dbReference type="NCBI Taxonomy" id="657409"/>
    <lineage>
        <taxon>Bacteria</taxon>
        <taxon>Bacillati</taxon>
        <taxon>Actinomycetota</taxon>
        <taxon>Actinomycetes</taxon>
        <taxon>Micrococcales</taxon>
        <taxon>Dermacoccaceae</taxon>
        <taxon>Rudaeicoccus</taxon>
    </lineage>
</organism>
<evidence type="ECO:0000256" key="1">
    <source>
        <dbReference type="SAM" id="Phobius"/>
    </source>
</evidence>
<gene>
    <name evidence="2" type="ORF">BKA23_2734</name>
</gene>
<proteinExistence type="predicted"/>
<keyword evidence="1" id="KW-0472">Membrane</keyword>
<feature type="transmembrane region" description="Helical" evidence="1">
    <location>
        <begin position="104"/>
        <end position="123"/>
    </location>
</feature>